<dbReference type="EMBL" id="BJYX01000029">
    <property type="protein sequence ID" value="GEO31881.1"/>
    <property type="molecule type" value="Genomic_DNA"/>
</dbReference>
<feature type="domain" description="AB hydrolase-1" evidence="2">
    <location>
        <begin position="35"/>
        <end position="288"/>
    </location>
</feature>
<comment type="caution">
    <text evidence="3">The sequence shown here is derived from an EMBL/GenBank/DDBJ whole genome shotgun (WGS) entry which is preliminary data.</text>
</comment>
<dbReference type="Pfam" id="PF00561">
    <property type="entry name" value="Abhydrolase_1"/>
    <property type="match status" value="1"/>
</dbReference>
<gene>
    <name evidence="3" type="ORF">TAE01_36910</name>
</gene>
<dbReference type="RefSeq" id="WP_147068257.1">
    <property type="nucleotide sequence ID" value="NZ_BAAARO010000007.1"/>
</dbReference>
<dbReference type="Gene3D" id="3.40.50.1820">
    <property type="entry name" value="alpha/beta hydrolase"/>
    <property type="match status" value="1"/>
</dbReference>
<dbReference type="PRINTS" id="PR00412">
    <property type="entry name" value="EPOXHYDRLASE"/>
</dbReference>
<dbReference type="PANTHER" id="PTHR43329">
    <property type="entry name" value="EPOXIDE HYDROLASE"/>
    <property type="match status" value="1"/>
</dbReference>
<dbReference type="OrthoDB" id="2987348at2"/>
<dbReference type="GO" id="GO:0016787">
    <property type="term" value="F:hydrolase activity"/>
    <property type="evidence" value="ECO:0007669"/>
    <property type="project" value="UniProtKB-KW"/>
</dbReference>
<keyword evidence="4" id="KW-1185">Reference proteome</keyword>
<evidence type="ECO:0000313" key="4">
    <source>
        <dbReference type="Proteomes" id="UP000321534"/>
    </source>
</evidence>
<evidence type="ECO:0000256" key="1">
    <source>
        <dbReference type="ARBA" id="ARBA00022801"/>
    </source>
</evidence>
<dbReference type="SUPFAM" id="SSF53474">
    <property type="entry name" value="alpha/beta-Hydrolases"/>
    <property type="match status" value="1"/>
</dbReference>
<organism evidence="3 4">
    <name type="scientific">Terrabacter aerolatus</name>
    <dbReference type="NCBI Taxonomy" id="422442"/>
    <lineage>
        <taxon>Bacteria</taxon>
        <taxon>Bacillati</taxon>
        <taxon>Actinomycetota</taxon>
        <taxon>Actinomycetes</taxon>
        <taxon>Micrococcales</taxon>
        <taxon>Intrasporangiaceae</taxon>
        <taxon>Terrabacter</taxon>
    </lineage>
</organism>
<evidence type="ECO:0000259" key="2">
    <source>
        <dbReference type="Pfam" id="PF00561"/>
    </source>
</evidence>
<proteinExistence type="predicted"/>
<dbReference type="InterPro" id="IPR029058">
    <property type="entry name" value="AB_hydrolase_fold"/>
</dbReference>
<evidence type="ECO:0000313" key="3">
    <source>
        <dbReference type="EMBL" id="GEO31881.1"/>
    </source>
</evidence>
<name>A0A512D5Y1_9MICO</name>
<sequence length="303" mass="33444">MSVDAAFVNIDGPWEHRYVSANGARFHVAEMGEGPLVLMLHGFPQFWYAWRHQMVALAEAGYHVAAMDLRGYGGSDKPPRGYDTYMSTLDAASVIRALGEKDAVVMGQGLGGWIAWCMPTFRPDVTRAVASLSMPHPRIMRHSTWSNPKQRRASAWIAGLQKPFAPEREMARSHDYVGELLRSWASPFGTFPAAEDVSRYGDAMMIPFVAHSAAEHYRWLGRSSVRPDGPLFMRRIRRAIRVPVLQLQGSDDGCVIAAVNHGSGAFVPGDYRQVKVPGAGHFLTEEAPDQVNAALLQWLGSLA</sequence>
<dbReference type="InterPro" id="IPR000073">
    <property type="entry name" value="AB_hydrolase_1"/>
</dbReference>
<accession>A0A512D5Y1</accession>
<dbReference type="AlphaFoldDB" id="A0A512D5Y1"/>
<protein>
    <submittedName>
        <fullName evidence="3">Hydrolase</fullName>
    </submittedName>
</protein>
<keyword evidence="1 3" id="KW-0378">Hydrolase</keyword>
<reference evidence="3 4" key="1">
    <citation type="submission" date="2019-07" db="EMBL/GenBank/DDBJ databases">
        <title>Whole genome shotgun sequence of Terrabacter aerolatus NBRC 106305.</title>
        <authorList>
            <person name="Hosoyama A."/>
            <person name="Uohara A."/>
            <person name="Ohji S."/>
            <person name="Ichikawa N."/>
        </authorList>
    </citation>
    <scope>NUCLEOTIDE SEQUENCE [LARGE SCALE GENOMIC DNA]</scope>
    <source>
        <strain evidence="3 4">NBRC 106305</strain>
    </source>
</reference>
<dbReference type="Proteomes" id="UP000321534">
    <property type="component" value="Unassembled WGS sequence"/>
</dbReference>
<dbReference type="InterPro" id="IPR000639">
    <property type="entry name" value="Epox_hydrolase-like"/>
</dbReference>